<dbReference type="GO" id="GO:0022900">
    <property type="term" value="P:electron transport chain"/>
    <property type="evidence" value="ECO:0007669"/>
    <property type="project" value="UniProtKB-UniRule"/>
</dbReference>
<comment type="similarity">
    <text evidence="10">Belongs to the 4Fe4S bacterial-type ferredoxin family. RnfB subfamily.</text>
</comment>
<evidence type="ECO:0000256" key="9">
    <source>
        <dbReference type="ARBA" id="ARBA00023136"/>
    </source>
</evidence>
<feature type="binding site" evidence="10">
    <location>
        <position position="171"/>
    </location>
    <ligand>
        <name>[4Fe-4S] cluster</name>
        <dbReference type="ChEBI" id="CHEBI:49883"/>
        <label>3</label>
    </ligand>
</feature>
<evidence type="ECO:0000313" key="13">
    <source>
        <dbReference type="EMBL" id="SHK44450.1"/>
    </source>
</evidence>
<dbReference type="AlphaFoldDB" id="A0A1M6SIG4"/>
<dbReference type="InterPro" id="IPR050395">
    <property type="entry name" value="4Fe4S_Ferredoxin_RnfB"/>
</dbReference>
<comment type="subcellular location">
    <subcellularLocation>
        <location evidence="10">Cell membrane</location>
    </subcellularLocation>
</comment>
<dbReference type="Gene3D" id="3.30.70.20">
    <property type="match status" value="2"/>
</dbReference>
<evidence type="ECO:0000256" key="4">
    <source>
        <dbReference type="ARBA" id="ARBA00022737"/>
    </source>
</evidence>
<feature type="domain" description="4Fe-4S ferredoxin-type" evidence="11">
    <location>
        <begin position="162"/>
        <end position="191"/>
    </location>
</feature>
<feature type="binding site" evidence="10">
    <location>
        <position position="57"/>
    </location>
    <ligand>
        <name>[4Fe-4S] cluster</name>
        <dbReference type="ChEBI" id="CHEBI:49883"/>
        <label>1</label>
    </ligand>
</feature>
<dbReference type="NCBIfam" id="TIGR01944">
    <property type="entry name" value="rnfB"/>
    <property type="match status" value="1"/>
</dbReference>
<dbReference type="PANTHER" id="PTHR43560:SF1">
    <property type="entry name" value="ION-TRANSLOCATING OXIDOREDUCTASE COMPLEX SUBUNIT B"/>
    <property type="match status" value="1"/>
</dbReference>
<evidence type="ECO:0000259" key="11">
    <source>
        <dbReference type="PROSITE" id="PS51379"/>
    </source>
</evidence>
<keyword evidence="5 10" id="KW-1278">Translocase</keyword>
<protein>
    <recommendedName>
        <fullName evidence="10">Ion-translocating oxidoreductase complex subunit B</fullName>
        <ecNumber evidence="10">7.-.-.-</ecNumber>
    </recommendedName>
    <alternativeName>
        <fullName evidence="10">Rnf electron transport complex subunit B</fullName>
    </alternativeName>
</protein>
<gene>
    <name evidence="10" type="primary">rnfB</name>
    <name evidence="13" type="ORF">SAMN02745248_02559</name>
</gene>
<accession>A0A1M6SIG4</accession>
<evidence type="ECO:0000256" key="8">
    <source>
        <dbReference type="ARBA" id="ARBA00023014"/>
    </source>
</evidence>
<feature type="binding site" evidence="10">
    <location>
        <position position="181"/>
    </location>
    <ligand>
        <name>[4Fe-4S] cluster</name>
        <dbReference type="ChEBI" id="CHEBI:49883"/>
        <label>2</label>
    </ligand>
</feature>
<keyword evidence="3 10" id="KW-0479">Metal-binding</keyword>
<dbReference type="InterPro" id="IPR010207">
    <property type="entry name" value="Elect_transpt_cplx_RnfB/RsxB"/>
</dbReference>
<dbReference type="GO" id="GO:0005886">
    <property type="term" value="C:plasma membrane"/>
    <property type="evidence" value="ECO:0007669"/>
    <property type="project" value="UniProtKB-SubCell"/>
</dbReference>
<dbReference type="EMBL" id="FRAD01000028">
    <property type="protein sequence ID" value="SHK44450.1"/>
    <property type="molecule type" value="Genomic_DNA"/>
</dbReference>
<dbReference type="CDD" id="cd10549">
    <property type="entry name" value="MtMvhB_like"/>
    <property type="match status" value="1"/>
</dbReference>
<keyword evidence="14" id="KW-1185">Reference proteome</keyword>
<evidence type="ECO:0000256" key="1">
    <source>
        <dbReference type="ARBA" id="ARBA00022448"/>
    </source>
</evidence>
<dbReference type="Pfam" id="PF12838">
    <property type="entry name" value="Fer4_7"/>
    <property type="match status" value="1"/>
</dbReference>
<dbReference type="EC" id="7.-.-.-" evidence="10"/>
<keyword evidence="8 10" id="KW-0411">Iron-sulfur</keyword>
<dbReference type="HAMAP" id="MF_00463">
    <property type="entry name" value="RsxB_RnfB"/>
    <property type="match status" value="1"/>
</dbReference>
<dbReference type="STRING" id="1121331.SAMN02745248_02559"/>
<feature type="binding site" evidence="10">
    <location>
        <position position="138"/>
    </location>
    <ligand>
        <name>[4Fe-4S] cluster</name>
        <dbReference type="ChEBI" id="CHEBI:49883"/>
        <label>2</label>
    </ligand>
</feature>
<evidence type="ECO:0000256" key="3">
    <source>
        <dbReference type="ARBA" id="ARBA00022723"/>
    </source>
</evidence>
<keyword evidence="7 10" id="KW-0408">Iron</keyword>
<keyword evidence="6 10" id="KW-0249">Electron transport</keyword>
<feature type="domain" description="4Fe-4S ferredoxin-type" evidence="11">
    <location>
        <begin position="205"/>
        <end position="236"/>
    </location>
</feature>
<dbReference type="GO" id="GO:0009055">
    <property type="term" value="F:electron transfer activity"/>
    <property type="evidence" value="ECO:0007669"/>
    <property type="project" value="InterPro"/>
</dbReference>
<comment type="function">
    <text evidence="10">Part of a membrane-bound complex that couples electron transfer with translocation of ions across the membrane.</text>
</comment>
<dbReference type="PROSITE" id="PS51379">
    <property type="entry name" value="4FE4S_FER_2"/>
    <property type="match status" value="3"/>
</dbReference>
<feature type="binding site" evidence="10">
    <location>
        <position position="74"/>
    </location>
    <ligand>
        <name>[4Fe-4S] cluster</name>
        <dbReference type="ChEBI" id="CHEBI:49883"/>
        <label>1</label>
    </ligand>
</feature>
<keyword evidence="9 10" id="KW-0472">Membrane</keyword>
<comment type="subunit">
    <text evidence="10">The complex is composed of six subunits: RnfA, RnfB, RnfC, RnfD, RnfE and RnfG.</text>
</comment>
<evidence type="ECO:0000259" key="12">
    <source>
        <dbReference type="PROSITE" id="PS51656"/>
    </source>
</evidence>
<dbReference type="PROSITE" id="PS51656">
    <property type="entry name" value="4FE4S"/>
    <property type="match status" value="1"/>
</dbReference>
<comment type="caution">
    <text evidence="10">Lacks conserved residue(s) required for the propagation of feature annotation.</text>
</comment>
<reference evidence="13 14" key="1">
    <citation type="submission" date="2016-11" db="EMBL/GenBank/DDBJ databases">
        <authorList>
            <person name="Jaros S."/>
            <person name="Januszkiewicz K."/>
            <person name="Wedrychowicz H."/>
        </authorList>
    </citation>
    <scope>NUCLEOTIDE SEQUENCE [LARGE SCALE GENOMIC DNA]</scope>
    <source>
        <strain evidence="13 14">DSM 3090</strain>
    </source>
</reference>
<dbReference type="Pfam" id="PF04060">
    <property type="entry name" value="FeS"/>
    <property type="match status" value="1"/>
</dbReference>
<keyword evidence="2 10" id="KW-0004">4Fe-4S</keyword>
<sequence length="284" mass="29228">MMEILCPVLVMAALGLLFGLGLGFASKKFHVEVDEKVILIKECLPGANCGGCGYAGCDAFAQAVVDGKAPANGCVVGGASVSENVANILGVEVSNAEPIKAFVKCSGSCGKAKNSGNYYGTMDCNEAAVIPGAGDKACSYGCLGLGSCVKACQFDAIHIVDGIALVDDSKCTGCGACTKACPKGLIELKPVSAVIRVQCNSKDKLKEVKDVCSVGCIGCGVCSKLCPTGAITMENNLPVVDKTKCTLCMTCVNKCPVKVIKPFGLKTETKISEEKKSEPEKTTV</sequence>
<keyword evidence="10" id="KW-1003">Cell membrane</keyword>
<dbReference type="Gene3D" id="1.10.15.40">
    <property type="entry name" value="Electron transport complex subunit B, putative Fe-S cluster"/>
    <property type="match status" value="1"/>
</dbReference>
<dbReference type="GO" id="GO:0051539">
    <property type="term" value="F:4 iron, 4 sulfur cluster binding"/>
    <property type="evidence" value="ECO:0007669"/>
    <property type="project" value="UniProtKB-UniRule"/>
</dbReference>
<dbReference type="Pfam" id="PF00037">
    <property type="entry name" value="Fer4"/>
    <property type="match status" value="1"/>
</dbReference>
<feature type="binding site" evidence="10">
    <location>
        <position position="174"/>
    </location>
    <ligand>
        <name>[4Fe-4S] cluster</name>
        <dbReference type="ChEBI" id="CHEBI:49883"/>
        <label>3</label>
    </ligand>
</feature>
<dbReference type="RefSeq" id="WP_072904451.1">
    <property type="nucleotide sequence ID" value="NZ_FRAD01000028.1"/>
</dbReference>
<dbReference type="InterPro" id="IPR007202">
    <property type="entry name" value="4Fe-4S_dom"/>
</dbReference>
<comment type="cofactor">
    <cofactor evidence="10">
        <name>[4Fe-4S] cluster</name>
        <dbReference type="ChEBI" id="CHEBI:49883"/>
    </cofactor>
    <text evidence="10">Binds 3 [4Fe-4S] clusters.</text>
</comment>
<keyword evidence="1 10" id="KW-0813">Transport</keyword>
<dbReference type="InterPro" id="IPR017896">
    <property type="entry name" value="4Fe4S_Fe-S-bd"/>
</dbReference>
<keyword evidence="4 10" id="KW-0677">Repeat</keyword>
<name>A0A1M6SIG4_9CLOT</name>
<feature type="binding site" evidence="10">
    <location>
        <position position="142"/>
    </location>
    <ligand>
        <name>[4Fe-4S] cluster</name>
        <dbReference type="ChEBI" id="CHEBI:49883"/>
        <label>2</label>
    </ligand>
</feature>
<evidence type="ECO:0000313" key="14">
    <source>
        <dbReference type="Proteomes" id="UP000183952"/>
    </source>
</evidence>
<dbReference type="OrthoDB" id="9789936at2"/>
<feature type="binding site" evidence="10">
    <location>
        <position position="177"/>
    </location>
    <ligand>
        <name>[4Fe-4S] cluster</name>
        <dbReference type="ChEBI" id="CHEBI:49883"/>
        <label>3</label>
    </ligand>
</feature>
<feature type="binding site" evidence="10">
    <location>
        <position position="148"/>
    </location>
    <ligand>
        <name>[4Fe-4S] cluster</name>
        <dbReference type="ChEBI" id="CHEBI:49883"/>
        <label>2</label>
    </ligand>
</feature>
<evidence type="ECO:0000256" key="6">
    <source>
        <dbReference type="ARBA" id="ARBA00022982"/>
    </source>
</evidence>
<dbReference type="InterPro" id="IPR017900">
    <property type="entry name" value="4Fe4S_Fe_S_CS"/>
</dbReference>
<proteinExistence type="inferred from homology"/>
<dbReference type="PROSITE" id="PS00198">
    <property type="entry name" value="4FE4S_FER_1"/>
    <property type="match status" value="3"/>
</dbReference>
<feature type="binding site" evidence="10">
    <location>
        <position position="52"/>
    </location>
    <ligand>
        <name>[4Fe-4S] cluster</name>
        <dbReference type="ChEBI" id="CHEBI:49883"/>
        <label>1</label>
    </ligand>
</feature>
<feature type="binding site" evidence="10">
    <location>
        <position position="152"/>
    </location>
    <ligand>
        <name>[4Fe-4S] cluster</name>
        <dbReference type="ChEBI" id="CHEBI:49883"/>
        <label>3</label>
    </ligand>
</feature>
<evidence type="ECO:0000256" key="7">
    <source>
        <dbReference type="ARBA" id="ARBA00023004"/>
    </source>
</evidence>
<feature type="binding site" evidence="10">
    <location>
        <position position="49"/>
    </location>
    <ligand>
        <name>[4Fe-4S] cluster</name>
        <dbReference type="ChEBI" id="CHEBI:49883"/>
        <label>1</label>
    </ligand>
</feature>
<evidence type="ECO:0000256" key="10">
    <source>
        <dbReference type="HAMAP-Rule" id="MF_00463"/>
    </source>
</evidence>
<feature type="region of interest" description="Hydrophobic" evidence="10">
    <location>
        <begin position="1"/>
        <end position="26"/>
    </location>
</feature>
<organism evidence="13 14">
    <name type="scientific">Hathewaya proteolytica DSM 3090</name>
    <dbReference type="NCBI Taxonomy" id="1121331"/>
    <lineage>
        <taxon>Bacteria</taxon>
        <taxon>Bacillati</taxon>
        <taxon>Bacillota</taxon>
        <taxon>Clostridia</taxon>
        <taxon>Eubacteriales</taxon>
        <taxon>Clostridiaceae</taxon>
        <taxon>Hathewaya</taxon>
    </lineage>
</organism>
<dbReference type="PANTHER" id="PTHR43560">
    <property type="entry name" value="ION-TRANSLOCATING OXIDOREDUCTASE COMPLEX SUBUNIT B"/>
    <property type="match status" value="1"/>
</dbReference>
<dbReference type="SUPFAM" id="SSF54862">
    <property type="entry name" value="4Fe-4S ferredoxins"/>
    <property type="match status" value="1"/>
</dbReference>
<feature type="domain" description="4Fe-4S" evidence="12">
    <location>
        <begin position="32"/>
        <end position="91"/>
    </location>
</feature>
<dbReference type="GO" id="GO:0046872">
    <property type="term" value="F:metal ion binding"/>
    <property type="evidence" value="ECO:0007669"/>
    <property type="project" value="UniProtKB-KW"/>
</dbReference>
<evidence type="ECO:0000256" key="5">
    <source>
        <dbReference type="ARBA" id="ARBA00022967"/>
    </source>
</evidence>
<evidence type="ECO:0000256" key="2">
    <source>
        <dbReference type="ARBA" id="ARBA00022485"/>
    </source>
</evidence>
<dbReference type="Proteomes" id="UP000183952">
    <property type="component" value="Unassembled WGS sequence"/>
</dbReference>
<feature type="domain" description="4Fe-4S ferredoxin-type" evidence="11">
    <location>
        <begin position="238"/>
        <end position="265"/>
    </location>
</feature>